<dbReference type="Proteomes" id="UP000193346">
    <property type="component" value="Unassembled WGS sequence"/>
</dbReference>
<evidence type="ECO:0000313" key="2">
    <source>
        <dbReference type="Proteomes" id="UP000193346"/>
    </source>
</evidence>
<proteinExistence type="predicted"/>
<comment type="caution">
    <text evidence="1">The sequence shown here is derived from an EMBL/GenBank/DDBJ whole genome shotgun (WGS) entry which is preliminary data.</text>
</comment>
<name>A0ABX3WMK3_9NEIS</name>
<reference evidence="1 2" key="1">
    <citation type="submission" date="2017-01" db="EMBL/GenBank/DDBJ databases">
        <authorList>
            <person name="Wolfgang W.J."/>
            <person name="Cole J."/>
            <person name="Wroblewski D."/>
            <person name="Mcginnis J."/>
            <person name="Musser K.A."/>
        </authorList>
    </citation>
    <scope>NUCLEOTIDE SEQUENCE [LARGE SCALE GENOMIC DNA]</scope>
    <source>
        <strain evidence="1 2">93087</strain>
    </source>
</reference>
<dbReference type="EMBL" id="MTAC01000006">
    <property type="protein sequence ID" value="OSI35931.1"/>
    <property type="molecule type" value="Genomic_DNA"/>
</dbReference>
<gene>
    <name evidence="1" type="ORF">BV913_03275</name>
</gene>
<sequence length="81" mass="9448">MQACWEHNGGRLKKFFQTAFLFLCRLACKRFPNYAKTLKNAENTWEFGYNPQVIFPLGNTFSPRGFSSNTASLHQQEKNRL</sequence>
<evidence type="ECO:0000313" key="1">
    <source>
        <dbReference type="EMBL" id="OSI35931.1"/>
    </source>
</evidence>
<accession>A0ABX3WMK3</accession>
<protein>
    <submittedName>
        <fullName evidence="1">Uncharacterized protein</fullName>
    </submittedName>
</protein>
<organism evidence="1 2">
    <name type="scientific">Neisseria dumasiana</name>
    <dbReference type="NCBI Taxonomy" id="1931275"/>
    <lineage>
        <taxon>Bacteria</taxon>
        <taxon>Pseudomonadati</taxon>
        <taxon>Pseudomonadota</taxon>
        <taxon>Betaproteobacteria</taxon>
        <taxon>Neisseriales</taxon>
        <taxon>Neisseriaceae</taxon>
        <taxon>Neisseria</taxon>
    </lineage>
</organism>
<keyword evidence="2" id="KW-1185">Reference proteome</keyword>